<gene>
    <name evidence="1" type="ORF">EXIGLDRAFT_721355</name>
</gene>
<sequence length="281" mass="32042">MANTLPVELVRDILELSARNAAAQDLPWVAQLALICRGVYEWIYPVLYETVGIDERTQDAFFALVEQKPASFFGVVRHLMLLWAIPPGVLQQRFLDAFHHVQRFTAHMRGLRFMTRAAGFRPTRLVLTSSSTEPVNDALHSITVLQYVTHLHVREDHGFYSVHWDEISTLMPLLSHIRIDADASWRDSTTVLRTQVTSILQLPSCRRVVVRYSVHSLSLWKELVAALQSLGDARIYVYRPTRAERQLRDSPAGWLAHFVAEARAGVDPWIIGRPVYKAPDP</sequence>
<evidence type="ECO:0000313" key="1">
    <source>
        <dbReference type="EMBL" id="KZW00590.1"/>
    </source>
</evidence>
<accession>A0A166BFH5</accession>
<dbReference type="EMBL" id="KV425900">
    <property type="protein sequence ID" value="KZW00590.1"/>
    <property type="molecule type" value="Genomic_DNA"/>
</dbReference>
<dbReference type="OrthoDB" id="3145912at2759"/>
<dbReference type="AlphaFoldDB" id="A0A166BFH5"/>
<protein>
    <recommendedName>
        <fullName evidence="3">F-box domain-containing protein</fullName>
    </recommendedName>
</protein>
<dbReference type="InParanoid" id="A0A166BFH5"/>
<proteinExistence type="predicted"/>
<keyword evidence="2" id="KW-1185">Reference proteome</keyword>
<dbReference type="Proteomes" id="UP000077266">
    <property type="component" value="Unassembled WGS sequence"/>
</dbReference>
<evidence type="ECO:0000313" key="2">
    <source>
        <dbReference type="Proteomes" id="UP000077266"/>
    </source>
</evidence>
<name>A0A166BFH5_EXIGL</name>
<organism evidence="1 2">
    <name type="scientific">Exidia glandulosa HHB12029</name>
    <dbReference type="NCBI Taxonomy" id="1314781"/>
    <lineage>
        <taxon>Eukaryota</taxon>
        <taxon>Fungi</taxon>
        <taxon>Dikarya</taxon>
        <taxon>Basidiomycota</taxon>
        <taxon>Agaricomycotina</taxon>
        <taxon>Agaricomycetes</taxon>
        <taxon>Auriculariales</taxon>
        <taxon>Exidiaceae</taxon>
        <taxon>Exidia</taxon>
    </lineage>
</organism>
<reference evidence="1 2" key="1">
    <citation type="journal article" date="2016" name="Mol. Biol. Evol.">
        <title>Comparative Genomics of Early-Diverging Mushroom-Forming Fungi Provides Insights into the Origins of Lignocellulose Decay Capabilities.</title>
        <authorList>
            <person name="Nagy L.G."/>
            <person name="Riley R."/>
            <person name="Tritt A."/>
            <person name="Adam C."/>
            <person name="Daum C."/>
            <person name="Floudas D."/>
            <person name="Sun H."/>
            <person name="Yadav J.S."/>
            <person name="Pangilinan J."/>
            <person name="Larsson K.H."/>
            <person name="Matsuura K."/>
            <person name="Barry K."/>
            <person name="Labutti K."/>
            <person name="Kuo R."/>
            <person name="Ohm R.A."/>
            <person name="Bhattacharya S.S."/>
            <person name="Shirouzu T."/>
            <person name="Yoshinaga Y."/>
            <person name="Martin F.M."/>
            <person name="Grigoriev I.V."/>
            <person name="Hibbett D.S."/>
        </authorList>
    </citation>
    <scope>NUCLEOTIDE SEQUENCE [LARGE SCALE GENOMIC DNA]</scope>
    <source>
        <strain evidence="1 2">HHB12029</strain>
    </source>
</reference>
<evidence type="ECO:0008006" key="3">
    <source>
        <dbReference type="Google" id="ProtNLM"/>
    </source>
</evidence>